<keyword evidence="1" id="KW-0949">S-adenosyl-L-methionine</keyword>
<dbReference type="SFLD" id="SFLDS00029">
    <property type="entry name" value="Radical_SAM"/>
    <property type="match status" value="1"/>
</dbReference>
<dbReference type="EMBL" id="PFAL01000008">
    <property type="protein sequence ID" value="PIR95796.1"/>
    <property type="molecule type" value="Genomic_DNA"/>
</dbReference>
<evidence type="ECO:0000313" key="7">
    <source>
        <dbReference type="Proteomes" id="UP000229972"/>
    </source>
</evidence>
<keyword evidence="4" id="KW-0411">Iron-sulfur</keyword>
<keyword evidence="3" id="KW-0408">Iron</keyword>
<dbReference type="InterPro" id="IPR058240">
    <property type="entry name" value="rSAM_sf"/>
</dbReference>
<name>A0A2H0V9L2_9BACT</name>
<evidence type="ECO:0000313" key="6">
    <source>
        <dbReference type="EMBL" id="PIR95796.1"/>
    </source>
</evidence>
<organism evidence="6 7">
    <name type="scientific">Candidatus Falkowbacteria bacterium CG10_big_fil_rev_8_21_14_0_10_37_18</name>
    <dbReference type="NCBI Taxonomy" id="1974562"/>
    <lineage>
        <taxon>Bacteria</taxon>
        <taxon>Candidatus Falkowiibacteriota</taxon>
    </lineage>
</organism>
<evidence type="ECO:0000256" key="1">
    <source>
        <dbReference type="ARBA" id="ARBA00022691"/>
    </source>
</evidence>
<keyword evidence="2" id="KW-0479">Metal-binding</keyword>
<evidence type="ECO:0000256" key="2">
    <source>
        <dbReference type="ARBA" id="ARBA00022723"/>
    </source>
</evidence>
<reference evidence="7" key="1">
    <citation type="submission" date="2017-09" db="EMBL/GenBank/DDBJ databases">
        <title>Depth-based differentiation of microbial function through sediment-hosted aquifers and enrichment of novel symbionts in the deep terrestrial subsurface.</title>
        <authorList>
            <person name="Probst A.J."/>
            <person name="Ladd B."/>
            <person name="Jarett J.K."/>
            <person name="Geller-Mcgrath D.E."/>
            <person name="Sieber C.M.K."/>
            <person name="Emerson J.B."/>
            <person name="Anantharaman K."/>
            <person name="Thomas B.C."/>
            <person name="Malmstrom R."/>
            <person name="Stieglmeier M."/>
            <person name="Klingl A."/>
            <person name="Woyke T."/>
            <person name="Ryan C.M."/>
            <person name="Banfield J.F."/>
        </authorList>
    </citation>
    <scope>NUCLEOTIDE SEQUENCE [LARGE SCALE GENOMIC DNA]</scope>
</reference>
<accession>A0A2H0V9L2</accession>
<dbReference type="GO" id="GO:0046872">
    <property type="term" value="F:metal ion binding"/>
    <property type="evidence" value="ECO:0007669"/>
    <property type="project" value="UniProtKB-KW"/>
</dbReference>
<dbReference type="SFLD" id="SFLDG01094">
    <property type="entry name" value="Uncharacterised_Radical_SAM_Su"/>
    <property type="match status" value="1"/>
</dbReference>
<dbReference type="SUPFAM" id="SSF102114">
    <property type="entry name" value="Radical SAM enzymes"/>
    <property type="match status" value="1"/>
</dbReference>
<dbReference type="SFLD" id="SFLDG01067">
    <property type="entry name" value="SPASM/twitch_domain_containing"/>
    <property type="match status" value="1"/>
</dbReference>
<dbReference type="InterPro" id="IPR013785">
    <property type="entry name" value="Aldolase_TIM"/>
</dbReference>
<evidence type="ECO:0000256" key="4">
    <source>
        <dbReference type="ARBA" id="ARBA00023014"/>
    </source>
</evidence>
<dbReference type="InterPro" id="IPR050377">
    <property type="entry name" value="Radical_SAM_PqqE_MftC-like"/>
</dbReference>
<sequence>MIIGGLEKLTLLDYPEHLAAIIFTQGCNFRCHFCYNPLLVLPRNGSDEKEKGMSEFSPQNLFLFLRERVGRLEGVVITGGEPTLHPDLPEFISDIKKLGYLVKLDSNGTNPEMLNRLIKEKLIDYIAMDIKAPLDRYEEVVNTKLDCNKVQKSVKIIIDSGLPYEFRTTVVPGLLTKEDFRPMGELIKGATKWYLQNFKSDTDLVDATYRGHQAYTAQDMIEFAAIGKEYVDLCEVRGE</sequence>
<dbReference type="InterPro" id="IPR012840">
    <property type="entry name" value="NrdG2"/>
</dbReference>
<dbReference type="Gene3D" id="3.20.20.70">
    <property type="entry name" value="Aldolase class I"/>
    <property type="match status" value="1"/>
</dbReference>
<dbReference type="GO" id="GO:0003824">
    <property type="term" value="F:catalytic activity"/>
    <property type="evidence" value="ECO:0007669"/>
    <property type="project" value="InterPro"/>
</dbReference>
<evidence type="ECO:0000259" key="5">
    <source>
        <dbReference type="PROSITE" id="PS51918"/>
    </source>
</evidence>
<dbReference type="Proteomes" id="UP000229972">
    <property type="component" value="Unassembled WGS sequence"/>
</dbReference>
<dbReference type="InterPro" id="IPR007197">
    <property type="entry name" value="rSAM"/>
</dbReference>
<dbReference type="Pfam" id="PF04055">
    <property type="entry name" value="Radical_SAM"/>
    <property type="match status" value="1"/>
</dbReference>
<dbReference type="PANTHER" id="PTHR11228:SF27">
    <property type="entry name" value="GLYCYL-RADICAL ENZYME ACTIVATING ENZYME MJ1227-RELATED"/>
    <property type="match status" value="1"/>
</dbReference>
<evidence type="ECO:0000256" key="3">
    <source>
        <dbReference type="ARBA" id="ARBA00023004"/>
    </source>
</evidence>
<dbReference type="NCBIfam" id="TIGR02495">
    <property type="entry name" value="NrdG2"/>
    <property type="match status" value="1"/>
</dbReference>
<protein>
    <submittedName>
        <fullName evidence="6">Anaerobic ribonucleoside-triphosphate reductase activating protein</fullName>
    </submittedName>
</protein>
<proteinExistence type="predicted"/>
<feature type="domain" description="Radical SAM core" evidence="5">
    <location>
        <begin position="13"/>
        <end position="239"/>
    </location>
</feature>
<dbReference type="GO" id="GO:0051536">
    <property type="term" value="F:iron-sulfur cluster binding"/>
    <property type="evidence" value="ECO:0007669"/>
    <property type="project" value="UniProtKB-KW"/>
</dbReference>
<gene>
    <name evidence="6" type="ORF">COT93_00700</name>
</gene>
<comment type="caution">
    <text evidence="6">The sequence shown here is derived from an EMBL/GenBank/DDBJ whole genome shotgun (WGS) entry which is preliminary data.</text>
</comment>
<dbReference type="AlphaFoldDB" id="A0A2H0V9L2"/>
<dbReference type="PANTHER" id="PTHR11228">
    <property type="entry name" value="RADICAL SAM DOMAIN PROTEIN"/>
    <property type="match status" value="1"/>
</dbReference>
<dbReference type="PROSITE" id="PS51918">
    <property type="entry name" value="RADICAL_SAM"/>
    <property type="match status" value="1"/>
</dbReference>
<dbReference type="CDD" id="cd01335">
    <property type="entry name" value="Radical_SAM"/>
    <property type="match status" value="1"/>
</dbReference>